<dbReference type="Pfam" id="PF01553">
    <property type="entry name" value="Acyltransferase"/>
    <property type="match status" value="1"/>
</dbReference>
<dbReference type="PANTHER" id="PTHR10434">
    <property type="entry name" value="1-ACYL-SN-GLYCEROL-3-PHOSPHATE ACYLTRANSFERASE"/>
    <property type="match status" value="1"/>
</dbReference>
<dbReference type="Proteomes" id="UP000017184">
    <property type="component" value="Chromosome"/>
</dbReference>
<reference evidence="5 6" key="1">
    <citation type="journal article" date="2013" name="Genome Biol.">
        <title>Genomic analysis reveals key aspects of prokaryotic symbiosis in the phototrophic consortium "Chlorochromatium aggregatum".</title>
        <authorList>
            <person name="Liu Z."/>
            <person name="Muller J."/>
            <person name="Li T."/>
            <person name="Alvey R.M."/>
            <person name="Vogl K."/>
            <person name="Frigaard N.U."/>
            <person name="Rockwell N.C."/>
            <person name="Boyd E.S."/>
            <person name="Tomsho L.P."/>
            <person name="Schuster S.C."/>
            <person name="Henke P."/>
            <person name="Rohde M."/>
            <person name="Overmann J."/>
            <person name="Bryant D.A."/>
        </authorList>
    </citation>
    <scope>NUCLEOTIDE SEQUENCE [LARGE SCALE GENOMIC DNA]</scope>
    <source>
        <strain evidence="5">CR</strain>
    </source>
</reference>
<evidence type="ECO:0000256" key="2">
    <source>
        <dbReference type="ARBA" id="ARBA00022679"/>
    </source>
</evidence>
<evidence type="ECO:0000259" key="4">
    <source>
        <dbReference type="SMART" id="SM00563"/>
    </source>
</evidence>
<evidence type="ECO:0000313" key="6">
    <source>
        <dbReference type="Proteomes" id="UP000017184"/>
    </source>
</evidence>
<keyword evidence="6" id="KW-1185">Reference proteome</keyword>
<protein>
    <submittedName>
        <fullName evidence="5">1-acyl-sn-glycerol-3-phosphate acyltransferase</fullName>
    </submittedName>
</protein>
<evidence type="ECO:0000256" key="1">
    <source>
        <dbReference type="ARBA" id="ARBA00005189"/>
    </source>
</evidence>
<name>U5N5A5_9BURK</name>
<dbReference type="eggNOG" id="COG0204">
    <property type="taxonomic scope" value="Bacteria"/>
</dbReference>
<dbReference type="GO" id="GO:0003841">
    <property type="term" value="F:1-acylglycerol-3-phosphate O-acyltransferase activity"/>
    <property type="evidence" value="ECO:0007669"/>
    <property type="project" value="TreeGrafter"/>
</dbReference>
<gene>
    <name evidence="5" type="primary">plsC</name>
    <name evidence="5" type="ORF">Cenrod_0411</name>
</gene>
<dbReference type="KEGG" id="cbx:Cenrod_0411"/>
<comment type="pathway">
    <text evidence="1">Lipid metabolism.</text>
</comment>
<dbReference type="PATRIC" id="fig|946483.4.peg.415"/>
<keyword evidence="3 5" id="KW-0012">Acyltransferase</keyword>
<organism evidence="5 6">
    <name type="scientific">Candidatus Symbiobacter mobilis CR</name>
    <dbReference type="NCBI Taxonomy" id="946483"/>
    <lineage>
        <taxon>Bacteria</taxon>
        <taxon>Pseudomonadati</taxon>
        <taxon>Pseudomonadota</taxon>
        <taxon>Betaproteobacteria</taxon>
        <taxon>Burkholderiales</taxon>
        <taxon>Comamonadaceae</taxon>
    </lineage>
</organism>
<proteinExistence type="predicted"/>
<keyword evidence="2 5" id="KW-0808">Transferase</keyword>
<accession>U5N5A5</accession>
<dbReference type="STRING" id="946483.Cenrod_0411"/>
<dbReference type="PANTHER" id="PTHR10434:SF40">
    <property type="entry name" value="1-ACYL-SN-GLYCEROL-3-PHOSPHATE ACYLTRANSFERASE"/>
    <property type="match status" value="1"/>
</dbReference>
<dbReference type="HOGENOM" id="CLU_027938_5_0_4"/>
<dbReference type="AlphaFoldDB" id="U5N5A5"/>
<dbReference type="SMART" id="SM00563">
    <property type="entry name" value="PlsC"/>
    <property type="match status" value="1"/>
</dbReference>
<evidence type="ECO:0000313" key="5">
    <source>
        <dbReference type="EMBL" id="AGX86532.1"/>
    </source>
</evidence>
<dbReference type="GO" id="GO:0006654">
    <property type="term" value="P:phosphatidic acid biosynthetic process"/>
    <property type="evidence" value="ECO:0007669"/>
    <property type="project" value="TreeGrafter"/>
</dbReference>
<feature type="domain" description="Phospholipid/glycerol acyltransferase" evidence="4">
    <location>
        <begin position="61"/>
        <end position="176"/>
    </location>
</feature>
<sequence length="239" mass="26837">MGITVIPWTMAVWWVSLLRSPAQAWWYAVGWFRVVIWGTRHLLGIRMEVLGLEHLPAEGPVVLLCKHQSALETLWIPTLIPHRLAFVFKRELLQIPFFGWSMARLDMVHIDRSARAVAMKQVIEQGTRLLGQGTWIIMFPEGTRVPRGKAGTYQSAGVRLAVQAGATIVPVAVATARCWPKQGFCKLPGVVRVAFGQPIATQGQEPRELLHTVQAWIEGEMRRIDPEAYPDCDEAKGLE</sequence>
<evidence type="ECO:0000256" key="3">
    <source>
        <dbReference type="ARBA" id="ARBA00023315"/>
    </source>
</evidence>
<dbReference type="SUPFAM" id="SSF69593">
    <property type="entry name" value="Glycerol-3-phosphate (1)-acyltransferase"/>
    <property type="match status" value="1"/>
</dbReference>
<dbReference type="CDD" id="cd07989">
    <property type="entry name" value="LPLAT_AGPAT-like"/>
    <property type="match status" value="1"/>
</dbReference>
<dbReference type="InterPro" id="IPR002123">
    <property type="entry name" value="Plipid/glycerol_acylTrfase"/>
</dbReference>
<dbReference type="EMBL" id="CP004885">
    <property type="protein sequence ID" value="AGX86532.1"/>
    <property type="molecule type" value="Genomic_DNA"/>
</dbReference>